<dbReference type="UniPathway" id="UPA00121">
    <property type="reaction ID" value="UER00345"/>
</dbReference>
<dbReference type="PROSITE" id="PS51168">
    <property type="entry name" value="CHORISMATE_MUT_2"/>
    <property type="match status" value="1"/>
</dbReference>
<accession>A0A6L2R618</accession>
<dbReference type="EC" id="4.2.1.51" evidence="7"/>
<dbReference type="UniPathway" id="UPA00120">
    <property type="reaction ID" value="UER00203"/>
</dbReference>
<evidence type="ECO:0000259" key="22">
    <source>
        <dbReference type="PROSITE" id="PS51171"/>
    </source>
</evidence>
<feature type="domain" description="Prephenate dehydratase" evidence="22">
    <location>
        <begin position="110"/>
        <end position="285"/>
    </location>
</feature>
<feature type="site" description="Essential for prephenate dehydratase activity" evidence="19">
    <location>
        <position position="278"/>
    </location>
</feature>
<evidence type="ECO:0000259" key="21">
    <source>
        <dbReference type="PROSITE" id="PS51168"/>
    </source>
</evidence>
<keyword evidence="9" id="KW-0963">Cytoplasm</keyword>
<keyword evidence="14" id="KW-0456">Lyase</keyword>
<dbReference type="SMART" id="SM00830">
    <property type="entry name" value="CM_2"/>
    <property type="match status" value="1"/>
</dbReference>
<evidence type="ECO:0000256" key="9">
    <source>
        <dbReference type="ARBA" id="ARBA00022490"/>
    </source>
</evidence>
<dbReference type="CDD" id="cd04905">
    <property type="entry name" value="ACT_CM-PDT"/>
    <property type="match status" value="1"/>
</dbReference>
<evidence type="ECO:0000256" key="20">
    <source>
        <dbReference type="SAM" id="Coils"/>
    </source>
</evidence>
<evidence type="ECO:0000313" key="24">
    <source>
        <dbReference type="EMBL" id="GFH63010.1"/>
    </source>
</evidence>
<dbReference type="EC" id="5.4.99.5" evidence="6"/>
<evidence type="ECO:0000256" key="8">
    <source>
        <dbReference type="ARBA" id="ARBA00014401"/>
    </source>
</evidence>
<evidence type="ECO:0000256" key="14">
    <source>
        <dbReference type="ARBA" id="ARBA00023239"/>
    </source>
</evidence>
<dbReference type="InterPro" id="IPR002912">
    <property type="entry name" value="ACT_dom"/>
</dbReference>
<dbReference type="PROSITE" id="PS51171">
    <property type="entry name" value="PREPHENATE_DEHYDR_3"/>
    <property type="match status" value="1"/>
</dbReference>
<evidence type="ECO:0000256" key="6">
    <source>
        <dbReference type="ARBA" id="ARBA00012404"/>
    </source>
</evidence>
<evidence type="ECO:0000259" key="23">
    <source>
        <dbReference type="PROSITE" id="PS51671"/>
    </source>
</evidence>
<evidence type="ECO:0000256" key="1">
    <source>
        <dbReference type="ARBA" id="ARBA00000824"/>
    </source>
</evidence>
<protein>
    <recommendedName>
        <fullName evidence="8">Bifunctional chorismate mutase/prephenate dehydratase</fullName>
        <ecNumber evidence="7">4.2.1.51</ecNumber>
        <ecNumber evidence="6">5.4.99.5</ecNumber>
    </recommendedName>
    <alternativeName>
        <fullName evidence="17">Chorismate mutase-prephenate dehydratase</fullName>
    </alternativeName>
    <alternativeName>
        <fullName evidence="16">p-protein</fullName>
    </alternativeName>
</protein>
<evidence type="ECO:0000256" key="15">
    <source>
        <dbReference type="ARBA" id="ARBA00023268"/>
    </source>
</evidence>
<comment type="catalytic activity">
    <reaction evidence="18">
        <text>prephenate + H(+) = 3-phenylpyruvate + CO2 + H2O</text>
        <dbReference type="Rhea" id="RHEA:21648"/>
        <dbReference type="ChEBI" id="CHEBI:15377"/>
        <dbReference type="ChEBI" id="CHEBI:15378"/>
        <dbReference type="ChEBI" id="CHEBI:16526"/>
        <dbReference type="ChEBI" id="CHEBI:18005"/>
        <dbReference type="ChEBI" id="CHEBI:29934"/>
        <dbReference type="EC" id="4.2.1.51"/>
    </reaction>
</comment>
<keyword evidence="15" id="KW-0511">Multifunctional enzyme</keyword>
<dbReference type="Gene3D" id="3.30.70.260">
    <property type="match status" value="1"/>
</dbReference>
<dbReference type="GO" id="GO:0004106">
    <property type="term" value="F:chorismate mutase activity"/>
    <property type="evidence" value="ECO:0007669"/>
    <property type="project" value="UniProtKB-EC"/>
</dbReference>
<evidence type="ECO:0000256" key="17">
    <source>
        <dbReference type="ARBA" id="ARBA00031520"/>
    </source>
</evidence>
<dbReference type="GO" id="GO:0004664">
    <property type="term" value="F:prephenate dehydratase activity"/>
    <property type="evidence" value="ECO:0007669"/>
    <property type="project" value="UniProtKB-EC"/>
</dbReference>
<keyword evidence="12" id="KW-0584">Phenylalanine biosynthesis</keyword>
<dbReference type="NCBIfam" id="TIGR01807">
    <property type="entry name" value="CM_P2"/>
    <property type="match status" value="1"/>
</dbReference>
<dbReference type="InterPro" id="IPR045865">
    <property type="entry name" value="ACT-like_dom_sf"/>
</dbReference>
<evidence type="ECO:0000256" key="13">
    <source>
        <dbReference type="ARBA" id="ARBA00023235"/>
    </source>
</evidence>
<evidence type="ECO:0000256" key="4">
    <source>
        <dbReference type="ARBA" id="ARBA00004741"/>
    </source>
</evidence>
<dbReference type="SUPFAM" id="SSF48600">
    <property type="entry name" value="Chorismate mutase II"/>
    <property type="match status" value="1"/>
</dbReference>
<keyword evidence="20" id="KW-0175">Coiled coil</keyword>
<dbReference type="InterPro" id="IPR010957">
    <property type="entry name" value="G/b/e-P-prot_chorismate_mutase"/>
</dbReference>
<dbReference type="InterPro" id="IPR036263">
    <property type="entry name" value="Chorismate_II_sf"/>
</dbReference>
<comment type="pathway">
    <text evidence="5">Metabolic intermediate biosynthesis; prephenate biosynthesis; prephenate from chorismate: step 1/1.</text>
</comment>
<evidence type="ECO:0000256" key="7">
    <source>
        <dbReference type="ARBA" id="ARBA00013147"/>
    </source>
</evidence>
<keyword evidence="11" id="KW-0057">Aromatic amino acid biosynthesis</keyword>
<dbReference type="PIRSF" id="PIRSF001500">
    <property type="entry name" value="Chor_mut_pdt_Ppr"/>
    <property type="match status" value="1"/>
</dbReference>
<sequence length="395" mass="43118">MTKPGGISVCAFTKTYGRSSGMAERLESLRKKIDAIDEELLALFNRRAAISCEVGSIKAGEPGIIFKPLREREVMDNLAEKNPGPLPQEHLRAIWREILSSSRALQRPQNVAYLGPEGTFSYFAGVEYLGHAAIFHPCTDITQIFEEICSNQCELGVVPLENSLQGTVGVSFDLFLKHTVFIQAELFSRISHYLLSNAGSLAAVRTVYSHPQPLAQCGGWLRTHLPNAALVPVESTAAAAHRAAAQTEAAAIGHGKLADMTGLAMLAKRIEDAPDNWTRFVVIGKNSETTARTSPSGAQAGAAKTSLLFTLPDRAGALSSVLDLLAKNGINMRKLESRPLRGECWRYVFFADVESNLYDPLHTSLCDKMREVCTSFRILGAYPTCPQLDRLQDGK</sequence>
<feature type="domain" description="Chorismate mutase" evidence="21">
    <location>
        <begin position="20"/>
        <end position="110"/>
    </location>
</feature>
<gene>
    <name evidence="24" type="primary">pheA</name>
    <name evidence="24" type="ORF">ZNDK_0781</name>
</gene>
<dbReference type="Pfam" id="PF01817">
    <property type="entry name" value="CM_2"/>
    <property type="match status" value="1"/>
</dbReference>
<evidence type="ECO:0000256" key="12">
    <source>
        <dbReference type="ARBA" id="ARBA00023222"/>
    </source>
</evidence>
<comment type="function">
    <text evidence="2">Catalyzes the Claisen rearrangement of chorismate to prephenate and the decarboxylation/dehydration of prephenate to phenylpyruvate.</text>
</comment>
<dbReference type="InterPro" id="IPR002701">
    <property type="entry name" value="CM_II_prokaryot"/>
</dbReference>
<comment type="catalytic activity">
    <reaction evidence="1">
        <text>chorismate = prephenate</text>
        <dbReference type="Rhea" id="RHEA:13897"/>
        <dbReference type="ChEBI" id="CHEBI:29748"/>
        <dbReference type="ChEBI" id="CHEBI:29934"/>
        <dbReference type="EC" id="5.4.99.5"/>
    </reaction>
</comment>
<evidence type="ECO:0000256" key="16">
    <source>
        <dbReference type="ARBA" id="ARBA00031175"/>
    </source>
</evidence>
<feature type="coiled-coil region" evidence="20">
    <location>
        <begin position="19"/>
        <end position="46"/>
    </location>
</feature>
<evidence type="ECO:0000256" key="10">
    <source>
        <dbReference type="ARBA" id="ARBA00022605"/>
    </source>
</evidence>
<evidence type="ECO:0000256" key="2">
    <source>
        <dbReference type="ARBA" id="ARBA00002364"/>
    </source>
</evidence>
<dbReference type="Proteomes" id="UP000505077">
    <property type="component" value="Unassembled WGS sequence"/>
</dbReference>
<dbReference type="Gene3D" id="1.20.59.10">
    <property type="entry name" value="Chorismate mutase"/>
    <property type="match status" value="1"/>
</dbReference>
<dbReference type="SUPFAM" id="SSF53850">
    <property type="entry name" value="Periplasmic binding protein-like II"/>
    <property type="match status" value="1"/>
</dbReference>
<name>A0A6L2R618_9BACT</name>
<dbReference type="PANTHER" id="PTHR21022:SF19">
    <property type="entry name" value="PREPHENATE DEHYDRATASE-RELATED"/>
    <property type="match status" value="1"/>
</dbReference>
<dbReference type="PANTHER" id="PTHR21022">
    <property type="entry name" value="PREPHENATE DEHYDRATASE P PROTEIN"/>
    <property type="match status" value="1"/>
</dbReference>
<feature type="domain" description="ACT" evidence="23">
    <location>
        <begin position="306"/>
        <end position="383"/>
    </location>
</feature>
<dbReference type="InterPro" id="IPR036979">
    <property type="entry name" value="CM_dom_sf"/>
</dbReference>
<reference evidence="24 25" key="1">
    <citation type="journal article" date="2020" name="ISME J.">
        <title>Parallel Reductive Genome Evolution in Desulfovibrio Ectosymbionts Independently Acquired by Trichonympha Protists in the Termite Gut.</title>
        <authorList>
            <person name="Takeuchi M."/>
            <person name="Kuwahara H."/>
            <person name="Murakami T."/>
            <person name="Takahashi K."/>
            <person name="Kajitani R."/>
            <person name="Toyoda A."/>
            <person name="Itoh T."/>
            <person name="Ohkuma M."/>
            <person name="Hongoh Y."/>
        </authorList>
    </citation>
    <scope>NUCLEOTIDE SEQUENCE [LARGE SCALE GENOMIC DNA]</scope>
    <source>
        <strain evidence="24">ZnDsv-02</strain>
    </source>
</reference>
<dbReference type="Gene3D" id="3.40.190.10">
    <property type="entry name" value="Periplasmic binding protein-like II"/>
    <property type="match status" value="2"/>
</dbReference>
<dbReference type="SUPFAM" id="SSF55021">
    <property type="entry name" value="ACT-like"/>
    <property type="match status" value="1"/>
</dbReference>
<dbReference type="Pfam" id="PF01842">
    <property type="entry name" value="ACT"/>
    <property type="match status" value="1"/>
</dbReference>
<dbReference type="InterPro" id="IPR001086">
    <property type="entry name" value="Preph_deHydtase"/>
</dbReference>
<evidence type="ECO:0000256" key="5">
    <source>
        <dbReference type="ARBA" id="ARBA00004817"/>
    </source>
</evidence>
<dbReference type="GO" id="GO:0009094">
    <property type="term" value="P:L-phenylalanine biosynthetic process"/>
    <property type="evidence" value="ECO:0007669"/>
    <property type="project" value="UniProtKB-UniPathway"/>
</dbReference>
<comment type="subcellular location">
    <subcellularLocation>
        <location evidence="3">Cytoplasm</location>
    </subcellularLocation>
</comment>
<keyword evidence="13" id="KW-0413">Isomerase</keyword>
<dbReference type="GO" id="GO:0005737">
    <property type="term" value="C:cytoplasm"/>
    <property type="evidence" value="ECO:0007669"/>
    <property type="project" value="UniProtKB-SubCell"/>
</dbReference>
<organism evidence="24 25">
    <name type="scientific">Candidatus Desulfovibrio kirbyi</name>
    <dbReference type="NCBI Taxonomy" id="2696086"/>
    <lineage>
        <taxon>Bacteria</taxon>
        <taxon>Pseudomonadati</taxon>
        <taxon>Thermodesulfobacteriota</taxon>
        <taxon>Desulfovibrionia</taxon>
        <taxon>Desulfovibrionales</taxon>
        <taxon>Desulfovibrionaceae</taxon>
        <taxon>Desulfovibrio</taxon>
    </lineage>
</organism>
<evidence type="ECO:0000256" key="19">
    <source>
        <dbReference type="PIRSR" id="PIRSR001500-2"/>
    </source>
</evidence>
<dbReference type="Pfam" id="PF00800">
    <property type="entry name" value="PDT"/>
    <property type="match status" value="1"/>
</dbReference>
<dbReference type="InterPro" id="IPR008242">
    <property type="entry name" value="Chor_mutase/pphenate_deHydtase"/>
</dbReference>
<proteinExistence type="predicted"/>
<comment type="pathway">
    <text evidence="4">Amino-acid biosynthesis; L-phenylalanine biosynthesis; phenylpyruvate from prephenate: step 1/1.</text>
</comment>
<dbReference type="EMBL" id="BLLL01000007">
    <property type="protein sequence ID" value="GFH63010.1"/>
    <property type="molecule type" value="Genomic_DNA"/>
</dbReference>
<evidence type="ECO:0000256" key="3">
    <source>
        <dbReference type="ARBA" id="ARBA00004496"/>
    </source>
</evidence>
<keyword evidence="10" id="KW-0028">Amino-acid biosynthesis</keyword>
<dbReference type="CDD" id="cd13630">
    <property type="entry name" value="PBP2_PDT_1"/>
    <property type="match status" value="1"/>
</dbReference>
<evidence type="ECO:0000256" key="11">
    <source>
        <dbReference type="ARBA" id="ARBA00023141"/>
    </source>
</evidence>
<evidence type="ECO:0000313" key="25">
    <source>
        <dbReference type="Proteomes" id="UP000505077"/>
    </source>
</evidence>
<dbReference type="GO" id="GO:0046417">
    <property type="term" value="P:chorismate metabolic process"/>
    <property type="evidence" value="ECO:0007669"/>
    <property type="project" value="InterPro"/>
</dbReference>
<dbReference type="NCBIfam" id="NF008865">
    <property type="entry name" value="PRK11898.1"/>
    <property type="match status" value="1"/>
</dbReference>
<evidence type="ECO:0000256" key="18">
    <source>
        <dbReference type="ARBA" id="ARBA00047848"/>
    </source>
</evidence>
<dbReference type="AlphaFoldDB" id="A0A6L2R618"/>
<comment type="caution">
    <text evidence="24">The sequence shown here is derived from an EMBL/GenBank/DDBJ whole genome shotgun (WGS) entry which is preliminary data.</text>
</comment>
<dbReference type="PROSITE" id="PS51671">
    <property type="entry name" value="ACT"/>
    <property type="match status" value="1"/>
</dbReference>